<evidence type="ECO:0000313" key="3">
    <source>
        <dbReference type="Proteomes" id="UP001221757"/>
    </source>
</evidence>
<organism evidence="2 3">
    <name type="scientific">Mycena rosella</name>
    <name type="common">Pink bonnet</name>
    <name type="synonym">Agaricus rosellus</name>
    <dbReference type="NCBI Taxonomy" id="1033263"/>
    <lineage>
        <taxon>Eukaryota</taxon>
        <taxon>Fungi</taxon>
        <taxon>Dikarya</taxon>
        <taxon>Basidiomycota</taxon>
        <taxon>Agaricomycotina</taxon>
        <taxon>Agaricomycetes</taxon>
        <taxon>Agaricomycetidae</taxon>
        <taxon>Agaricales</taxon>
        <taxon>Marasmiineae</taxon>
        <taxon>Mycenaceae</taxon>
        <taxon>Mycena</taxon>
    </lineage>
</organism>
<feature type="transmembrane region" description="Helical" evidence="1">
    <location>
        <begin position="12"/>
        <end position="32"/>
    </location>
</feature>
<name>A0AAD7G5Z5_MYCRO</name>
<reference evidence="2" key="1">
    <citation type="submission" date="2023-03" db="EMBL/GenBank/DDBJ databases">
        <title>Massive genome expansion in bonnet fungi (Mycena s.s.) driven by repeated elements and novel gene families across ecological guilds.</title>
        <authorList>
            <consortium name="Lawrence Berkeley National Laboratory"/>
            <person name="Harder C.B."/>
            <person name="Miyauchi S."/>
            <person name="Viragh M."/>
            <person name="Kuo A."/>
            <person name="Thoen E."/>
            <person name="Andreopoulos B."/>
            <person name="Lu D."/>
            <person name="Skrede I."/>
            <person name="Drula E."/>
            <person name="Henrissat B."/>
            <person name="Morin E."/>
            <person name="Kohler A."/>
            <person name="Barry K."/>
            <person name="LaButti K."/>
            <person name="Morin E."/>
            <person name="Salamov A."/>
            <person name="Lipzen A."/>
            <person name="Mereny Z."/>
            <person name="Hegedus B."/>
            <person name="Baldrian P."/>
            <person name="Stursova M."/>
            <person name="Weitz H."/>
            <person name="Taylor A."/>
            <person name="Grigoriev I.V."/>
            <person name="Nagy L.G."/>
            <person name="Martin F."/>
            <person name="Kauserud H."/>
        </authorList>
    </citation>
    <scope>NUCLEOTIDE SEQUENCE</scope>
    <source>
        <strain evidence="2">CBHHK067</strain>
    </source>
</reference>
<feature type="transmembrane region" description="Helical" evidence="1">
    <location>
        <begin position="120"/>
        <end position="138"/>
    </location>
</feature>
<feature type="transmembrane region" description="Helical" evidence="1">
    <location>
        <begin position="38"/>
        <end position="59"/>
    </location>
</feature>
<sequence length="202" mass="22172">MSFISVTNAYRRVAALSLLQLTSGLSTIYIYGLHGSAGTFQLVLSLYAAVTVVIMYRLLSHTRFTSAHIISRVQGQYYSLLYFAHWFFFVVCSTTAAGVLSEPRWACLAERFDSPQCMVLGVDMVLPYAIIAALYLAARALRRCAIAIHGTELITIQGTSLVTILPPPAGAPAAKLIPAWTTPHMADLRRACEERGQKMDLV</sequence>
<keyword evidence="3" id="KW-1185">Reference proteome</keyword>
<dbReference type="AlphaFoldDB" id="A0AAD7G5Z5"/>
<dbReference type="EMBL" id="JARKIE010000178">
    <property type="protein sequence ID" value="KAJ7670979.1"/>
    <property type="molecule type" value="Genomic_DNA"/>
</dbReference>
<evidence type="ECO:0000256" key="1">
    <source>
        <dbReference type="SAM" id="Phobius"/>
    </source>
</evidence>
<comment type="caution">
    <text evidence="2">The sequence shown here is derived from an EMBL/GenBank/DDBJ whole genome shotgun (WGS) entry which is preliminary data.</text>
</comment>
<feature type="transmembrane region" description="Helical" evidence="1">
    <location>
        <begin position="80"/>
        <end position="100"/>
    </location>
</feature>
<proteinExistence type="predicted"/>
<protein>
    <submittedName>
        <fullName evidence="2">Uncharacterized protein</fullName>
    </submittedName>
</protein>
<dbReference type="Proteomes" id="UP001221757">
    <property type="component" value="Unassembled WGS sequence"/>
</dbReference>
<accession>A0AAD7G5Z5</accession>
<evidence type="ECO:0000313" key="2">
    <source>
        <dbReference type="EMBL" id="KAJ7670979.1"/>
    </source>
</evidence>
<keyword evidence="1" id="KW-1133">Transmembrane helix</keyword>
<gene>
    <name evidence="2" type="ORF">B0H17DRAFT_1209229</name>
</gene>
<keyword evidence="1" id="KW-0472">Membrane</keyword>
<keyword evidence="1" id="KW-0812">Transmembrane</keyword>